<dbReference type="GO" id="GO:0003700">
    <property type="term" value="F:DNA-binding transcription factor activity"/>
    <property type="evidence" value="ECO:0007669"/>
    <property type="project" value="InterPro"/>
</dbReference>
<keyword evidence="1" id="KW-0805">Transcription regulation</keyword>
<dbReference type="Pfam" id="PF00392">
    <property type="entry name" value="GntR"/>
    <property type="match status" value="1"/>
</dbReference>
<keyword evidence="6" id="KW-1185">Reference proteome</keyword>
<dbReference type="AlphaFoldDB" id="A0A927MSW6"/>
<dbReference type="SMART" id="SM00345">
    <property type="entry name" value="HTH_GNTR"/>
    <property type="match status" value="1"/>
</dbReference>
<keyword evidence="3" id="KW-0804">Transcription</keyword>
<dbReference type="InterPro" id="IPR036390">
    <property type="entry name" value="WH_DNA-bd_sf"/>
</dbReference>
<dbReference type="PRINTS" id="PR00035">
    <property type="entry name" value="HTHGNTR"/>
</dbReference>
<dbReference type="SUPFAM" id="SSF46785">
    <property type="entry name" value="Winged helix' DNA-binding domain"/>
    <property type="match status" value="1"/>
</dbReference>
<keyword evidence="2 5" id="KW-0238">DNA-binding</keyword>
<dbReference type="CDD" id="cd07377">
    <property type="entry name" value="WHTH_GntR"/>
    <property type="match status" value="1"/>
</dbReference>
<protein>
    <submittedName>
        <fullName evidence="5">DNA-binding GntR family transcriptional regulator</fullName>
    </submittedName>
</protein>
<evidence type="ECO:0000256" key="1">
    <source>
        <dbReference type="ARBA" id="ARBA00023015"/>
    </source>
</evidence>
<dbReference type="RefSeq" id="WP_192749885.1">
    <property type="nucleotide sequence ID" value="NZ_BAABJL010000231.1"/>
</dbReference>
<dbReference type="Gene3D" id="1.10.10.10">
    <property type="entry name" value="Winged helix-like DNA-binding domain superfamily/Winged helix DNA-binding domain"/>
    <property type="match status" value="1"/>
</dbReference>
<comment type="caution">
    <text evidence="5">The sequence shown here is derived from an EMBL/GenBank/DDBJ whole genome shotgun (WGS) entry which is preliminary data.</text>
</comment>
<evidence type="ECO:0000313" key="6">
    <source>
        <dbReference type="Proteomes" id="UP000638648"/>
    </source>
</evidence>
<dbReference type="EMBL" id="JADBEM010000001">
    <property type="protein sequence ID" value="MBE1605564.1"/>
    <property type="molecule type" value="Genomic_DNA"/>
</dbReference>
<evidence type="ECO:0000259" key="4">
    <source>
        <dbReference type="PROSITE" id="PS50949"/>
    </source>
</evidence>
<organism evidence="5 6">
    <name type="scientific">Actinopolymorpha pittospori</name>
    <dbReference type="NCBI Taxonomy" id="648752"/>
    <lineage>
        <taxon>Bacteria</taxon>
        <taxon>Bacillati</taxon>
        <taxon>Actinomycetota</taxon>
        <taxon>Actinomycetes</taxon>
        <taxon>Propionibacteriales</taxon>
        <taxon>Actinopolymorphaceae</taxon>
        <taxon>Actinopolymorpha</taxon>
    </lineage>
</organism>
<dbReference type="InterPro" id="IPR000524">
    <property type="entry name" value="Tscrpt_reg_HTH_GntR"/>
</dbReference>
<dbReference type="PANTHER" id="PTHR44846:SF1">
    <property type="entry name" value="MANNOSYL-D-GLYCERATE TRANSPORT_METABOLISM SYSTEM REPRESSOR MNGR-RELATED"/>
    <property type="match status" value="1"/>
</dbReference>
<dbReference type="GO" id="GO:0003677">
    <property type="term" value="F:DNA binding"/>
    <property type="evidence" value="ECO:0007669"/>
    <property type="project" value="UniProtKB-KW"/>
</dbReference>
<gene>
    <name evidence="5" type="ORF">HEB94_002412</name>
</gene>
<dbReference type="PANTHER" id="PTHR44846">
    <property type="entry name" value="MANNOSYL-D-GLYCERATE TRANSPORT/METABOLISM SYSTEM REPRESSOR MNGR-RELATED"/>
    <property type="match status" value="1"/>
</dbReference>
<dbReference type="PROSITE" id="PS50949">
    <property type="entry name" value="HTH_GNTR"/>
    <property type="match status" value="1"/>
</dbReference>
<evidence type="ECO:0000313" key="5">
    <source>
        <dbReference type="EMBL" id="MBE1605564.1"/>
    </source>
</evidence>
<reference evidence="5" key="1">
    <citation type="submission" date="2020-10" db="EMBL/GenBank/DDBJ databases">
        <title>Sequencing the genomes of 1000 actinobacteria strains.</title>
        <authorList>
            <person name="Klenk H.-P."/>
        </authorList>
    </citation>
    <scope>NUCLEOTIDE SEQUENCE</scope>
    <source>
        <strain evidence="5">DSM 45354</strain>
    </source>
</reference>
<dbReference type="Proteomes" id="UP000638648">
    <property type="component" value="Unassembled WGS sequence"/>
</dbReference>
<name>A0A927MSW6_9ACTN</name>
<proteinExistence type="predicted"/>
<sequence>MELGPDDQIDHIAYEAPYRQLAAILTARIKRGDWKPGKPLPSEVRLAEEYGISRGTVRHALTVLVADDLVQTAPQRGTFVKRK</sequence>
<evidence type="ECO:0000256" key="3">
    <source>
        <dbReference type="ARBA" id="ARBA00023163"/>
    </source>
</evidence>
<accession>A0A927MSW6</accession>
<evidence type="ECO:0000256" key="2">
    <source>
        <dbReference type="ARBA" id="ARBA00023125"/>
    </source>
</evidence>
<dbReference type="GO" id="GO:0045892">
    <property type="term" value="P:negative regulation of DNA-templated transcription"/>
    <property type="evidence" value="ECO:0007669"/>
    <property type="project" value="TreeGrafter"/>
</dbReference>
<dbReference type="InterPro" id="IPR036388">
    <property type="entry name" value="WH-like_DNA-bd_sf"/>
</dbReference>
<feature type="domain" description="HTH gntR-type" evidence="4">
    <location>
        <begin position="15"/>
        <end position="83"/>
    </location>
</feature>
<dbReference type="InterPro" id="IPR050679">
    <property type="entry name" value="Bact_HTH_transcr_reg"/>
</dbReference>